<dbReference type="PANTHER" id="PTHR34278:SF1">
    <property type="entry name" value="PROTEIN THI031, PUTATIVE-RELATED"/>
    <property type="match status" value="1"/>
</dbReference>
<feature type="compositionally biased region" description="Basic and acidic residues" evidence="1">
    <location>
        <begin position="259"/>
        <end position="269"/>
    </location>
</feature>
<proteinExistence type="predicted"/>
<name>A0A4S8IST0_MUSBA</name>
<feature type="region of interest" description="Disordered" evidence="1">
    <location>
        <begin position="133"/>
        <end position="284"/>
    </location>
</feature>
<evidence type="ECO:0000256" key="1">
    <source>
        <dbReference type="SAM" id="MobiDB-lite"/>
    </source>
</evidence>
<feature type="compositionally biased region" description="Basic and acidic residues" evidence="1">
    <location>
        <begin position="233"/>
        <end position="242"/>
    </location>
</feature>
<dbReference type="PANTHER" id="PTHR34278">
    <property type="entry name" value="PROTEIN THI031, PUTATIVE-RELATED"/>
    <property type="match status" value="1"/>
</dbReference>
<feature type="compositionally biased region" description="Basic and acidic residues" evidence="1">
    <location>
        <begin position="160"/>
        <end position="179"/>
    </location>
</feature>
<evidence type="ECO:0000313" key="2">
    <source>
        <dbReference type="EMBL" id="THU51264.1"/>
    </source>
</evidence>
<organism evidence="2 3">
    <name type="scientific">Musa balbisiana</name>
    <name type="common">Banana</name>
    <dbReference type="NCBI Taxonomy" id="52838"/>
    <lineage>
        <taxon>Eukaryota</taxon>
        <taxon>Viridiplantae</taxon>
        <taxon>Streptophyta</taxon>
        <taxon>Embryophyta</taxon>
        <taxon>Tracheophyta</taxon>
        <taxon>Spermatophyta</taxon>
        <taxon>Magnoliopsida</taxon>
        <taxon>Liliopsida</taxon>
        <taxon>Zingiberales</taxon>
        <taxon>Musaceae</taxon>
        <taxon>Musa</taxon>
    </lineage>
</organism>
<protein>
    <submittedName>
        <fullName evidence="2">Uncharacterized protein</fullName>
    </submittedName>
</protein>
<dbReference type="Proteomes" id="UP000317650">
    <property type="component" value="Chromosome 6"/>
</dbReference>
<gene>
    <name evidence="2" type="ORF">C4D60_Mb06t29160</name>
</gene>
<feature type="compositionally biased region" description="Basic and acidic residues" evidence="1">
    <location>
        <begin position="190"/>
        <end position="221"/>
    </location>
</feature>
<evidence type="ECO:0000313" key="3">
    <source>
        <dbReference type="Proteomes" id="UP000317650"/>
    </source>
</evidence>
<dbReference type="EMBL" id="PYDT01000009">
    <property type="protein sequence ID" value="THU51264.1"/>
    <property type="molecule type" value="Genomic_DNA"/>
</dbReference>
<comment type="caution">
    <text evidence="2">The sequence shown here is derived from an EMBL/GenBank/DDBJ whole genome shotgun (WGS) entry which is preliminary data.</text>
</comment>
<sequence>MRREGRQHGLVRTHILLTPPLQSRHRPRALHQLHAPPTAGVFSKVPSKPTNHSKFTGRCGGGKPMCAACHAKPAWKSKGKAKGSSKLRDGLAIRRGASATEAVGVLMDEIDEDEWFGGDDGMKHEALAGEETSLNQTDYASGDGDWFLGEGKKRRRRRGRREEKKEKRGKREEGEEREVAAAPLFPIGGNREEEALCVGEEKGRRREEGEKRRRREGKERGAATVTATVATVARREGEEEKNVRKKRGKGAMAAAAMVGKEEEAGRREEREEEGDCSCGDGSCN</sequence>
<accession>A0A4S8IST0</accession>
<reference evidence="2 3" key="1">
    <citation type="journal article" date="2019" name="Nat. Plants">
        <title>Genome sequencing of Musa balbisiana reveals subgenome evolution and function divergence in polyploid bananas.</title>
        <authorList>
            <person name="Yao X."/>
        </authorList>
    </citation>
    <scope>NUCLEOTIDE SEQUENCE [LARGE SCALE GENOMIC DNA]</scope>
    <source>
        <strain evidence="3">cv. DH-PKW</strain>
        <tissue evidence="2">Leaves</tissue>
    </source>
</reference>
<keyword evidence="3" id="KW-1185">Reference proteome</keyword>
<feature type="compositionally biased region" description="Low complexity" evidence="1">
    <location>
        <begin position="222"/>
        <end position="232"/>
    </location>
</feature>
<dbReference type="AlphaFoldDB" id="A0A4S8IST0"/>